<dbReference type="EMBL" id="JAYMGO010000015">
    <property type="protein sequence ID" value="KAL1260711.1"/>
    <property type="molecule type" value="Genomic_DNA"/>
</dbReference>
<evidence type="ECO:0000313" key="2">
    <source>
        <dbReference type="EMBL" id="KAL1260711.1"/>
    </source>
</evidence>
<keyword evidence="3" id="KW-1185">Reference proteome</keyword>
<proteinExistence type="predicted"/>
<feature type="region of interest" description="Disordered" evidence="1">
    <location>
        <begin position="87"/>
        <end position="111"/>
    </location>
</feature>
<dbReference type="Proteomes" id="UP001558613">
    <property type="component" value="Unassembled WGS sequence"/>
</dbReference>
<gene>
    <name evidence="2" type="ORF">QQF64_008538</name>
</gene>
<name>A0ABR3M8Y4_9TELE</name>
<organism evidence="2 3">
    <name type="scientific">Cirrhinus molitorella</name>
    <name type="common">mud carp</name>
    <dbReference type="NCBI Taxonomy" id="172907"/>
    <lineage>
        <taxon>Eukaryota</taxon>
        <taxon>Metazoa</taxon>
        <taxon>Chordata</taxon>
        <taxon>Craniata</taxon>
        <taxon>Vertebrata</taxon>
        <taxon>Euteleostomi</taxon>
        <taxon>Actinopterygii</taxon>
        <taxon>Neopterygii</taxon>
        <taxon>Teleostei</taxon>
        <taxon>Ostariophysi</taxon>
        <taxon>Cypriniformes</taxon>
        <taxon>Cyprinidae</taxon>
        <taxon>Labeoninae</taxon>
        <taxon>Labeonini</taxon>
        <taxon>Cirrhinus</taxon>
    </lineage>
</organism>
<sequence length="111" mass="12853">MVSTNAPAVVVTLTWLTQPAPQRRPAFYFINPRRLLCFSICECEREQVHNSSTRTALYVCVCCRGTKAPYLRALAFPERISRIQKKRERERGAQWGYSWAPSPREGTKVEY</sequence>
<evidence type="ECO:0000256" key="1">
    <source>
        <dbReference type="SAM" id="MobiDB-lite"/>
    </source>
</evidence>
<comment type="caution">
    <text evidence="2">The sequence shown here is derived from an EMBL/GenBank/DDBJ whole genome shotgun (WGS) entry which is preliminary data.</text>
</comment>
<reference evidence="2 3" key="1">
    <citation type="submission" date="2023-09" db="EMBL/GenBank/DDBJ databases">
        <authorList>
            <person name="Wang M."/>
        </authorList>
    </citation>
    <scope>NUCLEOTIDE SEQUENCE [LARGE SCALE GENOMIC DNA]</scope>
    <source>
        <strain evidence="2">GT-2023</strain>
        <tissue evidence="2">Liver</tissue>
    </source>
</reference>
<protein>
    <recommendedName>
        <fullName evidence="4">Secreted protein</fullName>
    </recommendedName>
</protein>
<accession>A0ABR3M8Y4</accession>
<evidence type="ECO:0000313" key="3">
    <source>
        <dbReference type="Proteomes" id="UP001558613"/>
    </source>
</evidence>
<evidence type="ECO:0008006" key="4">
    <source>
        <dbReference type="Google" id="ProtNLM"/>
    </source>
</evidence>